<feature type="compositionally biased region" description="Polar residues" evidence="1">
    <location>
        <begin position="138"/>
        <end position="147"/>
    </location>
</feature>
<accession>A0ABD1XP63</accession>
<evidence type="ECO:0000313" key="2">
    <source>
        <dbReference type="EMBL" id="KAL2610745.1"/>
    </source>
</evidence>
<name>A0ABD1XP63_9MARC</name>
<evidence type="ECO:0000313" key="3">
    <source>
        <dbReference type="Proteomes" id="UP001605036"/>
    </source>
</evidence>
<keyword evidence="3" id="KW-1185">Reference proteome</keyword>
<dbReference type="EMBL" id="JBHFFA010000008">
    <property type="protein sequence ID" value="KAL2610745.1"/>
    <property type="molecule type" value="Genomic_DNA"/>
</dbReference>
<feature type="region of interest" description="Disordered" evidence="1">
    <location>
        <begin position="121"/>
        <end position="147"/>
    </location>
</feature>
<proteinExistence type="predicted"/>
<feature type="compositionally biased region" description="Basic and acidic residues" evidence="1">
    <location>
        <begin position="121"/>
        <end position="133"/>
    </location>
</feature>
<reference evidence="2 3" key="1">
    <citation type="submission" date="2024-09" db="EMBL/GenBank/DDBJ databases">
        <title>Chromosome-scale assembly of Riccia fluitans.</title>
        <authorList>
            <person name="Paukszto L."/>
            <person name="Sawicki J."/>
            <person name="Karawczyk K."/>
            <person name="Piernik-Szablinska J."/>
            <person name="Szczecinska M."/>
            <person name="Mazdziarz M."/>
        </authorList>
    </citation>
    <scope>NUCLEOTIDE SEQUENCE [LARGE SCALE GENOMIC DNA]</scope>
    <source>
        <strain evidence="2">Rf_01</strain>
        <tissue evidence="2">Aerial parts of the thallus</tissue>
    </source>
</reference>
<dbReference type="AlphaFoldDB" id="A0ABD1XP63"/>
<protein>
    <submittedName>
        <fullName evidence="2">Uncharacterized protein</fullName>
    </submittedName>
</protein>
<comment type="caution">
    <text evidence="2">The sequence shown here is derived from an EMBL/GenBank/DDBJ whole genome shotgun (WGS) entry which is preliminary data.</text>
</comment>
<gene>
    <name evidence="2" type="ORF">R1flu_029318</name>
</gene>
<evidence type="ECO:0000256" key="1">
    <source>
        <dbReference type="SAM" id="MobiDB-lite"/>
    </source>
</evidence>
<organism evidence="2 3">
    <name type="scientific">Riccia fluitans</name>
    <dbReference type="NCBI Taxonomy" id="41844"/>
    <lineage>
        <taxon>Eukaryota</taxon>
        <taxon>Viridiplantae</taxon>
        <taxon>Streptophyta</taxon>
        <taxon>Embryophyta</taxon>
        <taxon>Marchantiophyta</taxon>
        <taxon>Marchantiopsida</taxon>
        <taxon>Marchantiidae</taxon>
        <taxon>Marchantiales</taxon>
        <taxon>Ricciaceae</taxon>
        <taxon>Riccia</taxon>
    </lineage>
</organism>
<sequence>MAWSRMDPLPESLMETVYAARRLGKQDPPSTPCTVFSPMSPLLAEAPFLTCKLPGSKMEVQPVYRLASWPTPRALFLEPSTQENSQNAGTSSLGIEAELANNNLPPITDMVVTTENRGIYQDKQESRHERETLAGRQLSDTDTTQMSHGMATSDNLHSLAGEFGRPIQDLVYRPNSKKGWIENSFNLRENTEEWRASHKPP</sequence>
<dbReference type="Proteomes" id="UP001605036">
    <property type="component" value="Unassembled WGS sequence"/>
</dbReference>